<feature type="binding site" evidence="12">
    <location>
        <begin position="70"/>
        <end position="73"/>
    </location>
    <ligand>
        <name>NADP(+)</name>
        <dbReference type="ChEBI" id="CHEBI:58349"/>
    </ligand>
</feature>
<reference evidence="16 17" key="1">
    <citation type="submission" date="2019-02" db="EMBL/GenBank/DDBJ databases">
        <authorList>
            <person name="Li S.-H."/>
        </authorList>
    </citation>
    <scope>NUCLEOTIDE SEQUENCE [LARGE SCALE GENOMIC DNA]</scope>
    <source>
        <strain evidence="16 17">IMCC14385</strain>
    </source>
</reference>
<dbReference type="SUPFAM" id="SSF48179">
    <property type="entry name" value="6-phosphogluconate dehydrogenase C-terminal domain-like"/>
    <property type="match status" value="1"/>
</dbReference>
<dbReference type="GO" id="GO:0005737">
    <property type="term" value="C:cytoplasm"/>
    <property type="evidence" value="ECO:0007669"/>
    <property type="project" value="UniProtKB-SubCell"/>
</dbReference>
<dbReference type="InterPro" id="IPR028939">
    <property type="entry name" value="P5C_Rdtase_cat_N"/>
</dbReference>
<dbReference type="PIRSF" id="PIRSF000193">
    <property type="entry name" value="Pyrrol-5-carb_rd"/>
    <property type="match status" value="1"/>
</dbReference>
<dbReference type="SUPFAM" id="SSF51735">
    <property type="entry name" value="NAD(P)-binding Rossmann-fold domains"/>
    <property type="match status" value="1"/>
</dbReference>
<dbReference type="InterPro" id="IPR000304">
    <property type="entry name" value="Pyrroline-COOH_reductase"/>
</dbReference>
<dbReference type="PANTHER" id="PTHR11645:SF0">
    <property type="entry name" value="PYRROLINE-5-CARBOXYLATE REDUCTASE 3"/>
    <property type="match status" value="1"/>
</dbReference>
<comment type="function">
    <text evidence="10">Catalyzes the reduction of 1-pyrroline-5-carboxylate (PCA) to L-proline.</text>
</comment>
<keyword evidence="5 10" id="KW-0641">Proline biosynthesis</keyword>
<dbReference type="Pfam" id="PF14748">
    <property type="entry name" value="P5CR_dimer"/>
    <property type="match status" value="1"/>
</dbReference>
<keyword evidence="7 10" id="KW-0560">Oxidoreductase</keyword>
<dbReference type="Pfam" id="PF03807">
    <property type="entry name" value="F420_oxidored"/>
    <property type="match status" value="1"/>
</dbReference>
<evidence type="ECO:0000313" key="16">
    <source>
        <dbReference type="EMBL" id="QFU77607.1"/>
    </source>
</evidence>
<evidence type="ECO:0000259" key="15">
    <source>
        <dbReference type="Pfam" id="PF14748"/>
    </source>
</evidence>
<evidence type="ECO:0000256" key="3">
    <source>
        <dbReference type="ARBA" id="ARBA00022490"/>
    </source>
</evidence>
<dbReference type="EMBL" id="CP036422">
    <property type="protein sequence ID" value="QFU77607.1"/>
    <property type="molecule type" value="Genomic_DNA"/>
</dbReference>
<evidence type="ECO:0000256" key="1">
    <source>
        <dbReference type="ARBA" id="ARBA00005205"/>
    </source>
</evidence>
<evidence type="ECO:0000256" key="5">
    <source>
        <dbReference type="ARBA" id="ARBA00022650"/>
    </source>
</evidence>
<dbReference type="OrthoDB" id="9805754at2"/>
<comment type="similarity">
    <text evidence="2 10 13">Belongs to the pyrroline-5-carboxylate reductase family.</text>
</comment>
<dbReference type="GO" id="GO:0055129">
    <property type="term" value="P:L-proline biosynthetic process"/>
    <property type="evidence" value="ECO:0007669"/>
    <property type="project" value="UniProtKB-UniRule"/>
</dbReference>
<evidence type="ECO:0000256" key="2">
    <source>
        <dbReference type="ARBA" id="ARBA00005525"/>
    </source>
</evidence>
<dbReference type="FunFam" id="1.10.3730.10:FF:000001">
    <property type="entry name" value="Pyrroline-5-carboxylate reductase"/>
    <property type="match status" value="1"/>
</dbReference>
<comment type="pathway">
    <text evidence="1 10 13">Amino-acid biosynthesis; L-proline biosynthesis; L-proline from L-glutamate 5-semialdehyde: step 1/1.</text>
</comment>
<dbReference type="Proteomes" id="UP000326287">
    <property type="component" value="Chromosome"/>
</dbReference>
<dbReference type="AlphaFoldDB" id="A0A5P9NP96"/>
<sequence length="273" mass="28547">MDHPRITFIGAGNMAASIVGGLVESGQPATAINASDPYPQSLEKLREIAPVITHADNNSAVDGADVIILAVKPQVMADVCTGIASAVQASGALVISIAAGITIDSMRNWLGDQTAIVRCMPNTPALLGVGATGLYANEQVSEQQRSFAENILRAVGIIRWVDEERALDAVTALSGSGPAYFFLFMESMIDAGISQGLDRETATELALQTGLGAARMAMENNVDLVELRRRVTSPGGTTQAAVENFEAQGLRTLVSDAMQAAAARAETMAKEMG</sequence>
<evidence type="ECO:0000256" key="8">
    <source>
        <dbReference type="ARBA" id="ARBA00050547"/>
    </source>
</evidence>
<dbReference type="Gene3D" id="3.40.50.720">
    <property type="entry name" value="NAD(P)-binding Rossmann-like Domain"/>
    <property type="match status" value="1"/>
</dbReference>
<proteinExistence type="inferred from homology"/>
<dbReference type="HAMAP" id="MF_01925">
    <property type="entry name" value="P5C_reductase"/>
    <property type="match status" value="1"/>
</dbReference>
<accession>A0A5P9NP96</accession>
<evidence type="ECO:0000256" key="10">
    <source>
        <dbReference type="HAMAP-Rule" id="MF_01925"/>
    </source>
</evidence>
<evidence type="ECO:0000259" key="14">
    <source>
        <dbReference type="Pfam" id="PF03807"/>
    </source>
</evidence>
<feature type="binding site" evidence="12">
    <location>
        <position position="57"/>
    </location>
    <ligand>
        <name>NADPH</name>
        <dbReference type="ChEBI" id="CHEBI:57783"/>
    </ligand>
</feature>
<feature type="domain" description="Pyrroline-5-carboxylate reductase dimerisation" evidence="15">
    <location>
        <begin position="164"/>
        <end position="268"/>
    </location>
</feature>
<dbReference type="EC" id="1.5.1.2" evidence="10 11"/>
<evidence type="ECO:0000256" key="13">
    <source>
        <dbReference type="RuleBase" id="RU003903"/>
    </source>
</evidence>
<comment type="catalytic activity">
    <reaction evidence="9 10 13">
        <text>L-proline + NADP(+) = (S)-1-pyrroline-5-carboxylate + NADPH + 2 H(+)</text>
        <dbReference type="Rhea" id="RHEA:14109"/>
        <dbReference type="ChEBI" id="CHEBI:15378"/>
        <dbReference type="ChEBI" id="CHEBI:17388"/>
        <dbReference type="ChEBI" id="CHEBI:57783"/>
        <dbReference type="ChEBI" id="CHEBI:58349"/>
        <dbReference type="ChEBI" id="CHEBI:60039"/>
        <dbReference type="EC" id="1.5.1.2"/>
    </reaction>
</comment>
<dbReference type="GO" id="GO:0004735">
    <property type="term" value="F:pyrroline-5-carboxylate reductase activity"/>
    <property type="evidence" value="ECO:0007669"/>
    <property type="project" value="UniProtKB-UniRule"/>
</dbReference>
<evidence type="ECO:0000256" key="11">
    <source>
        <dbReference type="NCBIfam" id="TIGR00112"/>
    </source>
</evidence>
<evidence type="ECO:0000256" key="9">
    <source>
        <dbReference type="ARBA" id="ARBA00052690"/>
    </source>
</evidence>
<keyword evidence="4 10" id="KW-0028">Amino-acid biosynthesis</keyword>
<dbReference type="InterPro" id="IPR008927">
    <property type="entry name" value="6-PGluconate_DH-like_C_sf"/>
</dbReference>
<gene>
    <name evidence="10" type="primary">proC</name>
    <name evidence="16" type="ORF">EY643_19085</name>
</gene>
<dbReference type="InterPro" id="IPR053790">
    <property type="entry name" value="P5CR-like_CS"/>
</dbReference>
<dbReference type="KEGG" id="halc:EY643_19085"/>
<keyword evidence="3 10" id="KW-0963">Cytoplasm</keyword>
<keyword evidence="17" id="KW-1185">Reference proteome</keyword>
<dbReference type="Gene3D" id="1.10.3730.10">
    <property type="entry name" value="ProC C-terminal domain-like"/>
    <property type="match status" value="1"/>
</dbReference>
<dbReference type="NCBIfam" id="TIGR00112">
    <property type="entry name" value="proC"/>
    <property type="match status" value="1"/>
</dbReference>
<dbReference type="InterPro" id="IPR036291">
    <property type="entry name" value="NAD(P)-bd_dom_sf"/>
</dbReference>
<comment type="catalytic activity">
    <reaction evidence="8 10">
        <text>L-proline + NAD(+) = (S)-1-pyrroline-5-carboxylate + NADH + 2 H(+)</text>
        <dbReference type="Rhea" id="RHEA:14105"/>
        <dbReference type="ChEBI" id="CHEBI:15378"/>
        <dbReference type="ChEBI" id="CHEBI:17388"/>
        <dbReference type="ChEBI" id="CHEBI:57540"/>
        <dbReference type="ChEBI" id="CHEBI:57945"/>
        <dbReference type="ChEBI" id="CHEBI:60039"/>
        <dbReference type="EC" id="1.5.1.2"/>
    </reaction>
</comment>
<name>A0A5P9NP96_9GAMM</name>
<organism evidence="16 17">
    <name type="scientific">Halioglobus maricola</name>
    <dbReference type="NCBI Taxonomy" id="2601894"/>
    <lineage>
        <taxon>Bacteria</taxon>
        <taxon>Pseudomonadati</taxon>
        <taxon>Pseudomonadota</taxon>
        <taxon>Gammaproteobacteria</taxon>
        <taxon>Cellvibrionales</taxon>
        <taxon>Halieaceae</taxon>
        <taxon>Halioglobus</taxon>
    </lineage>
</organism>
<protein>
    <recommendedName>
        <fullName evidence="10 11">Pyrroline-5-carboxylate reductase</fullName>
        <shortName evidence="10">P5C reductase</shortName>
        <shortName evidence="10">P5CR</shortName>
        <ecNumber evidence="10 11">1.5.1.2</ecNumber>
    </recommendedName>
    <alternativeName>
        <fullName evidence="10">PCA reductase</fullName>
    </alternativeName>
</protein>
<evidence type="ECO:0000256" key="7">
    <source>
        <dbReference type="ARBA" id="ARBA00023002"/>
    </source>
</evidence>
<dbReference type="FunFam" id="3.40.50.720:FF:000105">
    <property type="entry name" value="Pyrroline-5-carboxylate reductase"/>
    <property type="match status" value="1"/>
</dbReference>
<evidence type="ECO:0000256" key="12">
    <source>
        <dbReference type="PIRSR" id="PIRSR000193-1"/>
    </source>
</evidence>
<dbReference type="PANTHER" id="PTHR11645">
    <property type="entry name" value="PYRROLINE-5-CARBOXYLATE REDUCTASE"/>
    <property type="match status" value="1"/>
</dbReference>
<dbReference type="PROSITE" id="PS00521">
    <property type="entry name" value="P5CR"/>
    <property type="match status" value="1"/>
</dbReference>
<dbReference type="UniPathway" id="UPA00098">
    <property type="reaction ID" value="UER00361"/>
</dbReference>
<dbReference type="RefSeq" id="WP_153240754.1">
    <property type="nucleotide sequence ID" value="NZ_CP036422.1"/>
</dbReference>
<evidence type="ECO:0000256" key="6">
    <source>
        <dbReference type="ARBA" id="ARBA00022857"/>
    </source>
</evidence>
<evidence type="ECO:0000256" key="4">
    <source>
        <dbReference type="ARBA" id="ARBA00022605"/>
    </source>
</evidence>
<evidence type="ECO:0000313" key="17">
    <source>
        <dbReference type="Proteomes" id="UP000326287"/>
    </source>
</evidence>
<feature type="binding site" evidence="12">
    <location>
        <begin position="9"/>
        <end position="14"/>
    </location>
    <ligand>
        <name>NADP(+)</name>
        <dbReference type="ChEBI" id="CHEBI:58349"/>
    </ligand>
</feature>
<comment type="subcellular location">
    <subcellularLocation>
        <location evidence="10">Cytoplasm</location>
    </subcellularLocation>
</comment>
<dbReference type="InterPro" id="IPR029036">
    <property type="entry name" value="P5CR_dimer"/>
</dbReference>
<feature type="domain" description="Pyrroline-5-carboxylate reductase catalytic N-terminal" evidence="14">
    <location>
        <begin position="5"/>
        <end position="100"/>
    </location>
</feature>
<keyword evidence="6 10" id="KW-0521">NADP</keyword>